<feature type="non-terminal residue" evidence="1">
    <location>
        <position position="1"/>
    </location>
</feature>
<accession>A0A3M7T5J7</accession>
<protein>
    <submittedName>
        <fullName evidence="1">Uncharacterized protein</fullName>
    </submittedName>
</protein>
<gene>
    <name evidence="1" type="ORF">BpHYR1_045625</name>
</gene>
<reference evidence="1 2" key="1">
    <citation type="journal article" date="2018" name="Sci. Rep.">
        <title>Genomic signatures of local adaptation to the degree of environmental predictability in rotifers.</title>
        <authorList>
            <person name="Franch-Gras L."/>
            <person name="Hahn C."/>
            <person name="Garcia-Roger E.M."/>
            <person name="Carmona M.J."/>
            <person name="Serra M."/>
            <person name="Gomez A."/>
        </authorList>
    </citation>
    <scope>NUCLEOTIDE SEQUENCE [LARGE SCALE GENOMIC DNA]</scope>
    <source>
        <strain evidence="1">HYR1</strain>
    </source>
</reference>
<keyword evidence="2" id="KW-1185">Reference proteome</keyword>
<sequence length="95" mass="10771">HVIIFFQLIGVKFKDLQSNLDITSKSGGNFPARYIETRCIEIPSLIRSIASFELIAVFSDLEISSISESVSMQLCEKKNFLLVHLRQNYVTTLGF</sequence>
<evidence type="ECO:0000313" key="1">
    <source>
        <dbReference type="EMBL" id="RNA43225.1"/>
    </source>
</evidence>
<dbReference type="EMBL" id="REGN01000252">
    <property type="protein sequence ID" value="RNA43225.1"/>
    <property type="molecule type" value="Genomic_DNA"/>
</dbReference>
<dbReference type="AlphaFoldDB" id="A0A3M7T5J7"/>
<organism evidence="1 2">
    <name type="scientific">Brachionus plicatilis</name>
    <name type="common">Marine rotifer</name>
    <name type="synonym">Brachionus muelleri</name>
    <dbReference type="NCBI Taxonomy" id="10195"/>
    <lineage>
        <taxon>Eukaryota</taxon>
        <taxon>Metazoa</taxon>
        <taxon>Spiralia</taxon>
        <taxon>Gnathifera</taxon>
        <taxon>Rotifera</taxon>
        <taxon>Eurotatoria</taxon>
        <taxon>Monogononta</taxon>
        <taxon>Pseudotrocha</taxon>
        <taxon>Ploima</taxon>
        <taxon>Brachionidae</taxon>
        <taxon>Brachionus</taxon>
    </lineage>
</organism>
<proteinExistence type="predicted"/>
<comment type="caution">
    <text evidence="1">The sequence shown here is derived from an EMBL/GenBank/DDBJ whole genome shotgun (WGS) entry which is preliminary data.</text>
</comment>
<evidence type="ECO:0000313" key="2">
    <source>
        <dbReference type="Proteomes" id="UP000276133"/>
    </source>
</evidence>
<dbReference type="Proteomes" id="UP000276133">
    <property type="component" value="Unassembled WGS sequence"/>
</dbReference>
<name>A0A3M7T5J7_BRAPC</name>